<dbReference type="EMBL" id="KB206169">
    <property type="protein sequence ID" value="ELP94876.1"/>
    <property type="molecule type" value="Genomic_DNA"/>
</dbReference>
<feature type="region of interest" description="Disordered" evidence="1">
    <location>
        <begin position="71"/>
        <end position="91"/>
    </location>
</feature>
<name>A0A0A1UE44_ENTIV</name>
<evidence type="ECO:0000256" key="1">
    <source>
        <dbReference type="SAM" id="MobiDB-lite"/>
    </source>
</evidence>
<proteinExistence type="predicted"/>
<evidence type="ECO:0000313" key="3">
    <source>
        <dbReference type="Proteomes" id="UP000014680"/>
    </source>
</evidence>
<dbReference type="OrthoDB" id="29493at2759"/>
<keyword evidence="3" id="KW-1185">Reference proteome</keyword>
<dbReference type="Proteomes" id="UP000014680">
    <property type="component" value="Unassembled WGS sequence"/>
</dbReference>
<accession>A0A0A1UE44</accession>
<gene>
    <name evidence="2" type="ORF">EIN_249100</name>
</gene>
<protein>
    <submittedName>
        <fullName evidence="2">Uncharacterized protein</fullName>
    </submittedName>
</protein>
<organism evidence="2 3">
    <name type="scientific">Entamoeba invadens IP1</name>
    <dbReference type="NCBI Taxonomy" id="370355"/>
    <lineage>
        <taxon>Eukaryota</taxon>
        <taxon>Amoebozoa</taxon>
        <taxon>Evosea</taxon>
        <taxon>Archamoebae</taxon>
        <taxon>Mastigamoebida</taxon>
        <taxon>Entamoebidae</taxon>
        <taxon>Entamoeba</taxon>
    </lineage>
</organism>
<dbReference type="RefSeq" id="XP_004261647.1">
    <property type="nucleotide sequence ID" value="XM_004261599.1"/>
</dbReference>
<dbReference type="GeneID" id="14894071"/>
<dbReference type="AlphaFoldDB" id="A0A0A1UE44"/>
<dbReference type="KEGG" id="eiv:EIN_249100"/>
<sequence>MSEATQDYLQFKESIIKDFETIKAEQNNLRCDVNNKVSQSDLNYLNLMSALEDLKKEVNGRLRILETSHSLSKEVKSPTLPTSRSYSTPTTKPKIDEYISMSQEVEDLKRKFETFEATKVTQDDLQKLEGRMEEHFMPVNAYNELATIKAELQNKEDKKSSVVSPRVETKFDMSEVNQCIQATEKVMKKKYRQSFTLTTLAIGNVETQLMSLRKVVRQFEEVNKKSIAFSEQFMKSLPLLWKNIYRNNLGLCERPSFYQEMSEWTGLDGVDVLATYFGDRSGIPHSFIDMLKGKKNIMFIIKTTEKEVFGSFNSETILETKNKAKESKIGVGFDEKHFIFTLSPTKTLAKRFKTTGGTETLELFDLKSENVFSVGNAFIIKKTGDIVYSLGITQFFDGINDETFYKQNERKVESISIVSWF</sequence>
<feature type="compositionally biased region" description="Polar residues" evidence="1">
    <location>
        <begin position="79"/>
        <end position="91"/>
    </location>
</feature>
<reference evidence="2 3" key="1">
    <citation type="submission" date="2012-10" db="EMBL/GenBank/DDBJ databases">
        <authorList>
            <person name="Zafar N."/>
            <person name="Inman J."/>
            <person name="Hall N."/>
            <person name="Lorenzi H."/>
            <person name="Caler E."/>
        </authorList>
    </citation>
    <scope>NUCLEOTIDE SEQUENCE [LARGE SCALE GENOMIC DNA]</scope>
    <source>
        <strain evidence="2 3">IP1</strain>
    </source>
</reference>
<evidence type="ECO:0000313" key="2">
    <source>
        <dbReference type="EMBL" id="ELP94876.1"/>
    </source>
</evidence>
<dbReference type="VEuPathDB" id="AmoebaDB:EIN_249100"/>